<dbReference type="AlphaFoldDB" id="A0A140NK09"/>
<dbReference type="OrthoDB" id="6456693at2"/>
<dbReference type="InterPro" id="IPR047666">
    <property type="entry name" value="ANR_neg_reg"/>
</dbReference>
<name>A0A140NK09_PROSM</name>
<dbReference type="RefSeq" id="WP_004921036.1">
    <property type="nucleotide sequence ID" value="NC_017731.1"/>
</dbReference>
<dbReference type="NCBIfam" id="NF033650">
    <property type="entry name" value="ANR_neg_reg"/>
    <property type="match status" value="1"/>
</dbReference>
<evidence type="ECO:0008006" key="3">
    <source>
        <dbReference type="Google" id="ProtNLM"/>
    </source>
</evidence>
<dbReference type="KEGG" id="psi:S70_02185"/>
<dbReference type="HOGENOM" id="CLU_161450_1_0_6"/>
<protein>
    <recommendedName>
        <fullName evidence="3">ANR family transcriptional regulator</fullName>
    </recommendedName>
</protein>
<evidence type="ECO:0000313" key="1">
    <source>
        <dbReference type="EMBL" id="AFH92332.1"/>
    </source>
</evidence>
<dbReference type="EMBL" id="CP003488">
    <property type="protein sequence ID" value="AFH92332.1"/>
    <property type="molecule type" value="Genomic_DNA"/>
</dbReference>
<reference evidence="2" key="2">
    <citation type="submission" date="2012-04" db="EMBL/GenBank/DDBJ databases">
        <title>Complete genome sequence of Providencia stuartii clinical isolate MRSN 2154.</title>
        <authorList>
            <person name="Clifford R.J."/>
            <person name="Hang J."/>
            <person name="Riley M.C."/>
            <person name="Onmus-Leone F."/>
            <person name="Kuschner R.A."/>
            <person name="Lesho E.P."/>
            <person name="Waterman P.E."/>
        </authorList>
    </citation>
    <scope>NUCLEOTIDE SEQUENCE [LARGE SCALE GENOMIC DNA]</scope>
    <source>
        <strain evidence="2">MRSN 2154</strain>
    </source>
</reference>
<gene>
    <name evidence="1" type="ordered locus">S70_02185</name>
</gene>
<evidence type="ECO:0000313" key="2">
    <source>
        <dbReference type="Proteomes" id="UP000005012"/>
    </source>
</evidence>
<dbReference type="GeneID" id="93518835"/>
<sequence>MVNQNNDSPLYLKVARDAIRLERSGKYFEASKAWSQANRLSRVYRNQIWCERRADFCYMQIQREKYKLMADDESTENSLI</sequence>
<dbReference type="Proteomes" id="UP000005012">
    <property type="component" value="Chromosome"/>
</dbReference>
<dbReference type="PATRIC" id="fig|1157951.4.peg.434"/>
<accession>A0A140NK09</accession>
<organism evidence="1 2">
    <name type="scientific">Providencia stuartii (strain MRSN 2154)</name>
    <dbReference type="NCBI Taxonomy" id="1157951"/>
    <lineage>
        <taxon>Bacteria</taxon>
        <taxon>Pseudomonadati</taxon>
        <taxon>Pseudomonadota</taxon>
        <taxon>Gammaproteobacteria</taxon>
        <taxon>Enterobacterales</taxon>
        <taxon>Morganellaceae</taxon>
        <taxon>Providencia</taxon>
    </lineage>
</organism>
<reference evidence="1 2" key="1">
    <citation type="journal article" date="2012" name="J. Bacteriol.">
        <title>Complete Genome Sequence of Providencia stuartii Clinical Isolate MRSN 2154.</title>
        <authorList>
            <person name="Clifford R.J."/>
            <person name="Hang J."/>
            <person name="Riley M.C."/>
            <person name="Onmus-Leone F."/>
            <person name="Kuschner R.A."/>
            <person name="Lesho E.P."/>
            <person name="Waterman P.E."/>
        </authorList>
    </citation>
    <scope>NUCLEOTIDE SEQUENCE [LARGE SCALE GENOMIC DNA]</scope>
    <source>
        <strain evidence="1 2">MRSN 2154</strain>
    </source>
</reference>
<proteinExistence type="predicted"/>